<dbReference type="Proteomes" id="UP000499080">
    <property type="component" value="Unassembled WGS sequence"/>
</dbReference>
<comment type="similarity">
    <text evidence="7">Belongs to the venom Kunitz-type family. 03 (sub-Kunitz) subfamily.</text>
</comment>
<dbReference type="CDD" id="cd00109">
    <property type="entry name" value="Kunitz-type"/>
    <property type="match status" value="1"/>
</dbReference>
<dbReference type="PROSITE" id="PS50279">
    <property type="entry name" value="BPTI_KUNITZ_2"/>
    <property type="match status" value="1"/>
</dbReference>
<keyword evidence="3" id="KW-0646">Protease inhibitor</keyword>
<keyword evidence="6" id="KW-1015">Disulfide bond</keyword>
<evidence type="ECO:0000313" key="12">
    <source>
        <dbReference type="EMBL" id="GBL77937.1"/>
    </source>
</evidence>
<dbReference type="InterPro" id="IPR050098">
    <property type="entry name" value="TFPI/VKTCI-like"/>
</dbReference>
<dbReference type="PANTHER" id="PTHR10083">
    <property type="entry name" value="KUNITZ-TYPE PROTEASE INHIBITOR-RELATED"/>
    <property type="match status" value="1"/>
</dbReference>
<keyword evidence="5" id="KW-0722">Serine protease inhibitor</keyword>
<dbReference type="Gene3D" id="4.10.410.10">
    <property type="entry name" value="Pancreatic trypsin inhibitor Kunitz domain"/>
    <property type="match status" value="1"/>
</dbReference>
<evidence type="ECO:0000313" key="13">
    <source>
        <dbReference type="Proteomes" id="UP000499080"/>
    </source>
</evidence>
<dbReference type="SUPFAM" id="SSF57362">
    <property type="entry name" value="BPTI-like"/>
    <property type="match status" value="1"/>
</dbReference>
<name>A0A4Y2AEA9_ARAVE</name>
<evidence type="ECO:0000256" key="5">
    <source>
        <dbReference type="ARBA" id="ARBA00022900"/>
    </source>
</evidence>
<evidence type="ECO:0000256" key="10">
    <source>
        <dbReference type="SAM" id="SignalP"/>
    </source>
</evidence>
<comment type="caution">
    <text evidence="12">The sequence shown here is derived from an EMBL/GenBank/DDBJ whole genome shotgun (WGS) entry which is preliminary data.</text>
</comment>
<comment type="subcellular location">
    <subcellularLocation>
        <location evidence="1">Secreted</location>
    </subcellularLocation>
</comment>
<dbReference type="GO" id="GO:0004867">
    <property type="term" value="F:serine-type endopeptidase inhibitor activity"/>
    <property type="evidence" value="ECO:0007669"/>
    <property type="project" value="UniProtKB-KW"/>
</dbReference>
<dbReference type="OrthoDB" id="6430840at2759"/>
<evidence type="ECO:0000259" key="11">
    <source>
        <dbReference type="PROSITE" id="PS50279"/>
    </source>
</evidence>
<evidence type="ECO:0000256" key="3">
    <source>
        <dbReference type="ARBA" id="ARBA00022690"/>
    </source>
</evidence>
<evidence type="ECO:0000256" key="6">
    <source>
        <dbReference type="ARBA" id="ARBA00023157"/>
    </source>
</evidence>
<dbReference type="PROSITE" id="PS00280">
    <property type="entry name" value="BPTI_KUNITZ_1"/>
    <property type="match status" value="1"/>
</dbReference>
<keyword evidence="13" id="KW-1185">Reference proteome</keyword>
<dbReference type="SMART" id="SM00131">
    <property type="entry name" value="KU"/>
    <property type="match status" value="1"/>
</dbReference>
<dbReference type="InterPro" id="IPR020901">
    <property type="entry name" value="Prtase_inh_Kunz-CS"/>
</dbReference>
<proteinExistence type="inferred from homology"/>
<dbReference type="InterPro" id="IPR036880">
    <property type="entry name" value="Kunitz_BPTI_sf"/>
</dbReference>
<keyword evidence="4 10" id="KW-0732">Signal</keyword>
<dbReference type="FunFam" id="4.10.410.10:FF:000020">
    <property type="entry name" value="Collagen, type VI, alpha 3"/>
    <property type="match status" value="1"/>
</dbReference>
<gene>
    <name evidence="12" type="ORF">AVEN_143267_1</name>
</gene>
<feature type="region of interest" description="Disordered" evidence="9">
    <location>
        <begin position="81"/>
        <end position="134"/>
    </location>
</feature>
<feature type="chain" id="PRO_5021508717" description="BPTI/Kunitz inhibitor domain-containing protein" evidence="10">
    <location>
        <begin position="24"/>
        <end position="134"/>
    </location>
</feature>
<evidence type="ECO:0000256" key="4">
    <source>
        <dbReference type="ARBA" id="ARBA00022729"/>
    </source>
</evidence>
<protein>
    <recommendedName>
        <fullName evidence="11">BPTI/Kunitz inhibitor domain-containing protein</fullName>
    </recommendedName>
</protein>
<feature type="compositionally biased region" description="Low complexity" evidence="9">
    <location>
        <begin position="83"/>
        <end position="127"/>
    </location>
</feature>
<sequence>MFRPFILICAVLISIAFVNTVGAQRNSICRLRPVSGFCLGYFIRYYYKVNANECREFVYGGCWGNANNFRSKEECERKCVENSSDSSEASGDSSDYSSDSSDYSSDSSESSGDSSDSSESSGDFYVSDDSHSYL</sequence>
<dbReference type="GO" id="GO:0005615">
    <property type="term" value="C:extracellular space"/>
    <property type="evidence" value="ECO:0007669"/>
    <property type="project" value="TreeGrafter"/>
</dbReference>
<evidence type="ECO:0000256" key="1">
    <source>
        <dbReference type="ARBA" id="ARBA00004613"/>
    </source>
</evidence>
<evidence type="ECO:0000256" key="7">
    <source>
        <dbReference type="ARBA" id="ARBA00038506"/>
    </source>
</evidence>
<reference evidence="12 13" key="1">
    <citation type="journal article" date="2019" name="Sci. Rep.">
        <title>Orb-weaving spider Araneus ventricosus genome elucidates the spidroin gene catalogue.</title>
        <authorList>
            <person name="Kono N."/>
            <person name="Nakamura H."/>
            <person name="Ohtoshi R."/>
            <person name="Moran D.A.P."/>
            <person name="Shinohara A."/>
            <person name="Yoshida Y."/>
            <person name="Fujiwara M."/>
            <person name="Mori M."/>
            <person name="Tomita M."/>
            <person name="Arakawa K."/>
        </authorList>
    </citation>
    <scope>NUCLEOTIDE SEQUENCE [LARGE SCALE GENOMIC DNA]</scope>
</reference>
<dbReference type="Pfam" id="PF00014">
    <property type="entry name" value="Kunitz_BPTI"/>
    <property type="match status" value="1"/>
</dbReference>
<feature type="signal peptide" evidence="10">
    <location>
        <begin position="1"/>
        <end position="23"/>
    </location>
</feature>
<keyword evidence="2" id="KW-0964">Secreted</keyword>
<dbReference type="EMBL" id="BGPR01000014">
    <property type="protein sequence ID" value="GBL77937.1"/>
    <property type="molecule type" value="Genomic_DNA"/>
</dbReference>
<evidence type="ECO:0000256" key="8">
    <source>
        <dbReference type="ARBA" id="ARBA00093388"/>
    </source>
</evidence>
<dbReference type="PANTHER" id="PTHR10083:SF328">
    <property type="entry name" value="TISSUE FACTOR PATHWAY INHIBITOR"/>
    <property type="match status" value="1"/>
</dbReference>
<organism evidence="12 13">
    <name type="scientific">Araneus ventricosus</name>
    <name type="common">Orbweaver spider</name>
    <name type="synonym">Epeira ventricosa</name>
    <dbReference type="NCBI Taxonomy" id="182803"/>
    <lineage>
        <taxon>Eukaryota</taxon>
        <taxon>Metazoa</taxon>
        <taxon>Ecdysozoa</taxon>
        <taxon>Arthropoda</taxon>
        <taxon>Chelicerata</taxon>
        <taxon>Arachnida</taxon>
        <taxon>Araneae</taxon>
        <taxon>Araneomorphae</taxon>
        <taxon>Entelegynae</taxon>
        <taxon>Araneoidea</taxon>
        <taxon>Araneidae</taxon>
        <taxon>Araneus</taxon>
    </lineage>
</organism>
<comment type="function">
    <text evidence="8">Serine protease inhibitor that inhibits trypsin at a molar ratio of 1:1.</text>
</comment>
<dbReference type="PRINTS" id="PR00759">
    <property type="entry name" value="BASICPTASE"/>
</dbReference>
<dbReference type="AlphaFoldDB" id="A0A4Y2AEA9"/>
<evidence type="ECO:0000256" key="2">
    <source>
        <dbReference type="ARBA" id="ARBA00022525"/>
    </source>
</evidence>
<evidence type="ECO:0000256" key="9">
    <source>
        <dbReference type="SAM" id="MobiDB-lite"/>
    </source>
</evidence>
<accession>A0A4Y2AEA9</accession>
<dbReference type="InterPro" id="IPR002223">
    <property type="entry name" value="Kunitz_BPTI"/>
</dbReference>
<feature type="domain" description="BPTI/Kunitz inhibitor" evidence="11">
    <location>
        <begin position="29"/>
        <end position="79"/>
    </location>
</feature>